<evidence type="ECO:0000313" key="7">
    <source>
        <dbReference type="EMBL" id="PBL02301.1"/>
    </source>
</evidence>
<feature type="compositionally biased region" description="Low complexity" evidence="5">
    <location>
        <begin position="1457"/>
        <end position="1476"/>
    </location>
</feature>
<keyword evidence="4" id="KW-0175">Coiled coil</keyword>
<evidence type="ECO:0000259" key="6">
    <source>
        <dbReference type="PROSITE" id="PS51460"/>
    </source>
</evidence>
<dbReference type="EMBL" id="KZ293645">
    <property type="protein sequence ID" value="PBL02301.1"/>
    <property type="molecule type" value="Genomic_DNA"/>
</dbReference>
<dbReference type="PANTHER" id="PTHR23159">
    <property type="entry name" value="CENTROSOMAL PROTEIN 2"/>
    <property type="match status" value="1"/>
</dbReference>
<feature type="domain" description="GAR" evidence="6">
    <location>
        <begin position="1500"/>
        <end position="1576"/>
    </location>
</feature>
<evidence type="ECO:0000256" key="3">
    <source>
        <dbReference type="ARBA" id="ARBA00023212"/>
    </source>
</evidence>
<gene>
    <name evidence="7" type="ORF">ARMGADRAFT_1005705</name>
</gene>
<accession>A0A2H3E7H3</accession>
<feature type="region of interest" description="Disordered" evidence="5">
    <location>
        <begin position="27"/>
        <end position="48"/>
    </location>
</feature>
<evidence type="ECO:0000256" key="4">
    <source>
        <dbReference type="SAM" id="Coils"/>
    </source>
</evidence>
<feature type="compositionally biased region" description="Low complexity" evidence="5">
    <location>
        <begin position="1324"/>
        <end position="1341"/>
    </location>
</feature>
<dbReference type="GO" id="GO:0005856">
    <property type="term" value="C:cytoskeleton"/>
    <property type="evidence" value="ECO:0007669"/>
    <property type="project" value="UniProtKB-SubCell"/>
</dbReference>
<comment type="subcellular location">
    <subcellularLocation>
        <location evidence="1">Cytoplasm</location>
        <location evidence="1">Cytoskeleton</location>
    </subcellularLocation>
</comment>
<dbReference type="InParanoid" id="A0A2H3E7H3"/>
<dbReference type="OMA" id="CGFMTGQ"/>
<feature type="coiled-coil region" evidence="4">
    <location>
        <begin position="952"/>
        <end position="1108"/>
    </location>
</feature>
<evidence type="ECO:0000256" key="2">
    <source>
        <dbReference type="ARBA" id="ARBA00022490"/>
    </source>
</evidence>
<feature type="region of interest" description="Disordered" evidence="5">
    <location>
        <begin position="1313"/>
        <end position="1497"/>
    </location>
</feature>
<evidence type="ECO:0000256" key="5">
    <source>
        <dbReference type="SAM" id="MobiDB-lite"/>
    </source>
</evidence>
<dbReference type="InterPro" id="IPR036534">
    <property type="entry name" value="GAR_dom_sf"/>
</dbReference>
<dbReference type="OrthoDB" id="10017054at2759"/>
<dbReference type="PROSITE" id="PS51460">
    <property type="entry name" value="GAR"/>
    <property type="match status" value="1"/>
</dbReference>
<protein>
    <recommendedName>
        <fullName evidence="6">GAR domain-containing protein</fullName>
    </recommendedName>
</protein>
<dbReference type="STRING" id="47427.A0A2H3E7H3"/>
<dbReference type="GO" id="GO:0008017">
    <property type="term" value="F:microtubule binding"/>
    <property type="evidence" value="ECO:0007669"/>
    <property type="project" value="InterPro"/>
</dbReference>
<dbReference type="Pfam" id="PF02187">
    <property type="entry name" value="GAS2"/>
    <property type="match status" value="1"/>
</dbReference>
<feature type="compositionally biased region" description="Polar residues" evidence="5">
    <location>
        <begin position="1342"/>
        <end position="1366"/>
    </location>
</feature>
<dbReference type="InterPro" id="IPR003108">
    <property type="entry name" value="GAR_dom"/>
</dbReference>
<name>A0A2H3E7H3_ARMGA</name>
<sequence length="1700" mass="189562">MPTEAPVIISGESSGTVAALEEHAAVDAHTNPNESDATQLKSTTGGEEQALEDHEVIELQTFIERKAWIEEKIKFLEKLPPIEVFVGLEALQTSAEDVPGLPSRSELQKWLQDHESIEKEIEIFDTGELKKLRKLTRAATQRNLSPEDTDLIELTLTTIYELDKLLHLLRDRSENLDLLGVRMSWEENRVAAWVERRRIVADLNAFLENRARWSASFYDAPVNTAEPKTLRRRGSTTSLASIASENALSSPGFSRSVRFTQAEALSRDSAQFAGRVTTLRHGNVSAAGKILDKMIDHSRKPVPDQLLDEQDRLEEMVITQMEDIGKFAMKVVMQWRKADETYVETMKDQVAAQTLLDDIDAARSIHPTGRQSALFVTRADALRKRLLVRGDPISQPSTLPTPVHPLFPEQQSFNKTLAQQLSTEITSATATCKMAEAAAADYRSLYEAVHAFEDITQSADDMSAKLSEIIQRLEMGVPSSNGDGSPPNLHSDDCFEPTKHSVFLALMPSIFQEQQSVGTVASQLLRKVPAALLRLEFPAVDPDFRSKGITAVEQLKDRLAKAEQVRADLVARAERLKEARRIRHVMDVHSRDLRAFLKEVSMSMQKHRWRQDVERNDAPLTPESPPNIPLPVDLSDEDFHQQLTGFDTRFVKDIELPLDILWQTLEQPLAESLRQTASELKVLLDCGSEFTRLLSLIKEQAASMIGVKAEVNAFQIRIEDVRMQYESATQEYLSGQACVGLSLSDHTSLEASLDDVRTGVKAFSDKLPQRIQWIETGAKKPVISPSAVPLPFALRSLDDAVRHDCNTFTMRLNGDLRSLEQKADHLHLAKLAKEVDLCLSGTVDDINDGVQKLSGLKVSFAAAPTEEPVTEFLQALFASTDDILQVHSTRIRRSFSPIRELLRSMSTARGVNDAAVHESVFLSRTRAVDDAELKFTTWDHNLQSFRNILSEAQRAEEGRQFEEKLRLQAEQERLAAEAIEKERMEREKEEEERRLKEEQELERLREAESARLLAIAEEKARLEAERQRIADQEIALAEEARRKAELEERARLERERSVMEVKLKKAEEQLAAERQSYADHVAAESQKKLELERRAAEAKKRASSAALEPLEDVFGLKLSPSDVRPQKSQAMIDLQVQILNLRKRLRSISISSVARAPSVSSALPTSEMVEGMNREFSLICKEVEQLPSSVDDASVQLELDSLKQELDASSILMDRVRHLMSLCNSLSLSDNALSDLLEHIDSYPALPLGPLSSRHISPVNKPPEEQLSGRLTFTKSVIDNMDSIFQSVSEDIRAVAERERVFQTWSELRDMAQDRITGPKSRPSSVISSGQNSSGRNSRVSTVGTRQPSKKSATYSNLSIPSSSRGGLTLPPSTPSRRAISGSTQTPSRSLSRISNVTSNRSASGPISLYGSTFASRQRTTSLVSNAETPTRGTPSRARMHTPSLKRSATPGHSDMSVSNVGSRPSSSWSRAPRISFPRGSTPQRRPPLPSAPRKTYVANPKSKLDVAVGDVVNNLPVGINIEGVSWKDQSGKYWIGDNDPKLCFCRILRSQTVMVRVGGGWTELSKFIRSHFADSFRLLTESPPPMGHREEKWISSATLLETPEIAEVENENSPPHPPRTPEPHNSFLPSFALSTPSGKSPHSIKSTPSSKGSPLTPLQFIRRADPETSYLRPMTPSKPPASRSRTKAYTPARNTVWRP</sequence>
<reference evidence="8" key="1">
    <citation type="journal article" date="2017" name="Nat. Ecol. Evol.">
        <title>Genome expansion and lineage-specific genetic innovations in the forest pathogenic fungi Armillaria.</title>
        <authorList>
            <person name="Sipos G."/>
            <person name="Prasanna A.N."/>
            <person name="Walter M.C."/>
            <person name="O'Connor E."/>
            <person name="Balint B."/>
            <person name="Krizsan K."/>
            <person name="Kiss B."/>
            <person name="Hess J."/>
            <person name="Varga T."/>
            <person name="Slot J."/>
            <person name="Riley R."/>
            <person name="Boka B."/>
            <person name="Rigling D."/>
            <person name="Barry K."/>
            <person name="Lee J."/>
            <person name="Mihaltcheva S."/>
            <person name="LaButti K."/>
            <person name="Lipzen A."/>
            <person name="Waldron R."/>
            <person name="Moloney N.M."/>
            <person name="Sperisen C."/>
            <person name="Kredics L."/>
            <person name="Vagvoelgyi C."/>
            <person name="Patrignani A."/>
            <person name="Fitzpatrick D."/>
            <person name="Nagy I."/>
            <person name="Doyle S."/>
            <person name="Anderson J.B."/>
            <person name="Grigoriev I.V."/>
            <person name="Gueldener U."/>
            <person name="Muensterkoetter M."/>
            <person name="Nagy L.G."/>
        </authorList>
    </citation>
    <scope>NUCLEOTIDE SEQUENCE [LARGE SCALE GENOMIC DNA]</scope>
    <source>
        <strain evidence="8">Ar21-2</strain>
    </source>
</reference>
<evidence type="ECO:0000313" key="8">
    <source>
        <dbReference type="Proteomes" id="UP000217790"/>
    </source>
</evidence>
<feature type="region of interest" description="Disordered" evidence="5">
    <location>
        <begin position="1608"/>
        <end position="1700"/>
    </location>
</feature>
<dbReference type="PANTHER" id="PTHR23159:SF31">
    <property type="entry name" value="CENTROSOME-ASSOCIATED PROTEIN CEP250 ISOFORM X1"/>
    <property type="match status" value="1"/>
</dbReference>
<keyword evidence="2" id="KW-0963">Cytoplasm</keyword>
<dbReference type="SUPFAM" id="SSF143575">
    <property type="entry name" value="GAS2 domain-like"/>
    <property type="match status" value="1"/>
</dbReference>
<feature type="coiled-coil region" evidence="4">
    <location>
        <begin position="552"/>
        <end position="579"/>
    </location>
</feature>
<dbReference type="SMART" id="SM00243">
    <property type="entry name" value="GAS2"/>
    <property type="match status" value="1"/>
</dbReference>
<proteinExistence type="predicted"/>
<keyword evidence="3" id="KW-0206">Cytoskeleton</keyword>
<feature type="compositionally biased region" description="Polar residues" evidence="5">
    <location>
        <begin position="1633"/>
        <end position="1654"/>
    </location>
</feature>
<dbReference type="Gene3D" id="3.30.920.20">
    <property type="entry name" value="Gas2-like domain"/>
    <property type="match status" value="1"/>
</dbReference>
<evidence type="ECO:0000256" key="1">
    <source>
        <dbReference type="ARBA" id="ARBA00004245"/>
    </source>
</evidence>
<keyword evidence="8" id="KW-1185">Reference proteome</keyword>
<organism evidence="7 8">
    <name type="scientific">Armillaria gallica</name>
    <name type="common">Bulbous honey fungus</name>
    <name type="synonym">Armillaria bulbosa</name>
    <dbReference type="NCBI Taxonomy" id="47427"/>
    <lineage>
        <taxon>Eukaryota</taxon>
        <taxon>Fungi</taxon>
        <taxon>Dikarya</taxon>
        <taxon>Basidiomycota</taxon>
        <taxon>Agaricomycotina</taxon>
        <taxon>Agaricomycetes</taxon>
        <taxon>Agaricomycetidae</taxon>
        <taxon>Agaricales</taxon>
        <taxon>Marasmiineae</taxon>
        <taxon>Physalacriaceae</taxon>
        <taxon>Armillaria</taxon>
    </lineage>
</organism>
<feature type="compositionally biased region" description="Polar residues" evidence="5">
    <location>
        <begin position="1381"/>
        <end position="1434"/>
    </location>
</feature>
<dbReference type="Proteomes" id="UP000217790">
    <property type="component" value="Unassembled WGS sequence"/>
</dbReference>
<feature type="compositionally biased region" description="Polar residues" evidence="5">
    <location>
        <begin position="30"/>
        <end position="46"/>
    </location>
</feature>